<gene>
    <name evidence="1" type="primary">ORF196309</name>
</gene>
<dbReference type="AlphaFoldDB" id="A0A0B7BMP2"/>
<sequence>MVLLDKCNADAIVNAVKNELDEKKLNMKNLLAIGTDNASVMVGTNNDVFKKLKEFLD</sequence>
<reference evidence="1" key="1">
    <citation type="submission" date="2014-12" db="EMBL/GenBank/DDBJ databases">
        <title>Insight into the proteome of Arion vulgaris.</title>
        <authorList>
            <person name="Aradska J."/>
            <person name="Bulat T."/>
            <person name="Smidak R."/>
            <person name="Sarate P."/>
            <person name="Gangsoo J."/>
            <person name="Sialana F."/>
            <person name="Bilban M."/>
            <person name="Lubec G."/>
        </authorList>
    </citation>
    <scope>NUCLEOTIDE SEQUENCE</scope>
    <source>
        <tissue evidence="1">Skin</tissue>
    </source>
</reference>
<evidence type="ECO:0000313" key="1">
    <source>
        <dbReference type="EMBL" id="CEK93616.1"/>
    </source>
</evidence>
<proteinExistence type="predicted"/>
<dbReference type="EMBL" id="HACG01046751">
    <property type="protein sequence ID" value="CEK93616.1"/>
    <property type="molecule type" value="Transcribed_RNA"/>
</dbReference>
<organism evidence="1">
    <name type="scientific">Arion vulgaris</name>
    <dbReference type="NCBI Taxonomy" id="1028688"/>
    <lineage>
        <taxon>Eukaryota</taxon>
        <taxon>Metazoa</taxon>
        <taxon>Spiralia</taxon>
        <taxon>Lophotrochozoa</taxon>
        <taxon>Mollusca</taxon>
        <taxon>Gastropoda</taxon>
        <taxon>Heterobranchia</taxon>
        <taxon>Euthyneura</taxon>
        <taxon>Panpulmonata</taxon>
        <taxon>Eupulmonata</taxon>
        <taxon>Stylommatophora</taxon>
        <taxon>Helicina</taxon>
        <taxon>Arionoidea</taxon>
        <taxon>Arionidae</taxon>
        <taxon>Arion</taxon>
    </lineage>
</organism>
<name>A0A0B7BMP2_9EUPU</name>
<protein>
    <recommendedName>
        <fullName evidence="2">DUF4371 domain-containing protein</fullName>
    </recommendedName>
</protein>
<accession>A0A0B7BMP2</accession>
<evidence type="ECO:0008006" key="2">
    <source>
        <dbReference type="Google" id="ProtNLM"/>
    </source>
</evidence>